<dbReference type="Gene3D" id="3.30.420.10">
    <property type="entry name" value="Ribonuclease H-like superfamily/Ribonuclease H"/>
    <property type="match status" value="1"/>
</dbReference>
<comment type="caution">
    <text evidence="1">The sequence shown here is derived from an EMBL/GenBank/DDBJ whole genome shotgun (WGS) entry which is preliminary data.</text>
</comment>
<dbReference type="Proteomes" id="UP000662572">
    <property type="component" value="Unassembled WGS sequence"/>
</dbReference>
<organism evidence="1 2">
    <name type="scientific">Asticcacaulis endophyticus</name>
    <dbReference type="NCBI Taxonomy" id="1395890"/>
    <lineage>
        <taxon>Bacteria</taxon>
        <taxon>Pseudomonadati</taxon>
        <taxon>Pseudomonadota</taxon>
        <taxon>Alphaproteobacteria</taxon>
        <taxon>Caulobacterales</taxon>
        <taxon>Caulobacteraceae</taxon>
        <taxon>Asticcacaulis</taxon>
    </lineage>
</organism>
<gene>
    <name evidence="1" type="ORF">GCM10011273_19090</name>
</gene>
<evidence type="ECO:0008006" key="3">
    <source>
        <dbReference type="Google" id="ProtNLM"/>
    </source>
</evidence>
<dbReference type="InterPro" id="IPR036397">
    <property type="entry name" value="RNaseH_sf"/>
</dbReference>
<sequence length="382" mass="43366">MSGKNYRFAFDVGTNSLGWAVFELDQKNNPIDLADAGVRIFSDGRDPKSKESLAIARRGPRSMRRRRDRFLQRRSYLMDLLIRAGLMPDDEAARKALEKLDPYGLRSKGLDEPLSLHELGRVIFHLNQRRGFQSNRIADAGNDEDSGKIKTAEKKLIAALAEQGCRTYGEFLAKRQSAPKVREREAVRIRLKGVGAKALYDFYPTRDILKHEFDALWAAQAVHHAALNDALHDKLYNTMFFQRPLKDPVIGKCTFYPEEPRLAKSHPLSQARRIYQDLNHLRLKEGEAPPRNLTLDERDTLAFVLLSGEDVTFKTGLRRLLKLPANTTTSLEESGKVDRLVGDQLVARLSKKGPLKQLWGNLTLDQRADITLKLNTEQSEPP</sequence>
<dbReference type="AlphaFoldDB" id="A0A918Q5T2"/>
<name>A0A918Q5T2_9CAUL</name>
<protein>
    <recommendedName>
        <fullName evidence="3">Type II CRISPR RNA-guided endonuclease Cas9</fullName>
    </recommendedName>
</protein>
<accession>A0A918Q5T2</accession>
<dbReference type="InterPro" id="IPR028629">
    <property type="entry name" value="Cas9"/>
</dbReference>
<dbReference type="EMBL" id="BMZB01000002">
    <property type="protein sequence ID" value="GGZ32987.1"/>
    <property type="molecule type" value="Genomic_DNA"/>
</dbReference>
<reference evidence="1" key="2">
    <citation type="submission" date="2020-09" db="EMBL/GenBank/DDBJ databases">
        <authorList>
            <person name="Sun Q."/>
            <person name="Kim S."/>
        </authorList>
    </citation>
    <scope>NUCLEOTIDE SEQUENCE</scope>
    <source>
        <strain evidence="1">KCTC 32296</strain>
    </source>
</reference>
<evidence type="ECO:0000313" key="2">
    <source>
        <dbReference type="Proteomes" id="UP000662572"/>
    </source>
</evidence>
<dbReference type="NCBIfam" id="TIGR01865">
    <property type="entry name" value="cas_Csn1"/>
    <property type="match status" value="1"/>
</dbReference>
<dbReference type="GO" id="GO:0004519">
    <property type="term" value="F:endonuclease activity"/>
    <property type="evidence" value="ECO:0007669"/>
    <property type="project" value="InterPro"/>
</dbReference>
<proteinExistence type="predicted"/>
<reference evidence="1" key="1">
    <citation type="journal article" date="2014" name="Int. J. Syst. Evol. Microbiol.">
        <title>Complete genome sequence of Corynebacterium casei LMG S-19264T (=DSM 44701T), isolated from a smear-ripened cheese.</title>
        <authorList>
            <consortium name="US DOE Joint Genome Institute (JGI-PGF)"/>
            <person name="Walter F."/>
            <person name="Albersmeier A."/>
            <person name="Kalinowski J."/>
            <person name="Ruckert C."/>
        </authorList>
    </citation>
    <scope>NUCLEOTIDE SEQUENCE</scope>
    <source>
        <strain evidence="1">KCTC 32296</strain>
    </source>
</reference>
<evidence type="ECO:0000313" key="1">
    <source>
        <dbReference type="EMBL" id="GGZ32987.1"/>
    </source>
</evidence>
<dbReference type="RefSeq" id="WP_189486230.1">
    <property type="nucleotide sequence ID" value="NZ_BMZB01000002.1"/>
</dbReference>
<dbReference type="GO" id="GO:0003676">
    <property type="term" value="F:nucleic acid binding"/>
    <property type="evidence" value="ECO:0007669"/>
    <property type="project" value="InterPro"/>
</dbReference>
<keyword evidence="2" id="KW-1185">Reference proteome</keyword>